<gene>
    <name evidence="1" type="ORF">AMJ44_07535</name>
</gene>
<comment type="caution">
    <text evidence="1">The sequence shown here is derived from an EMBL/GenBank/DDBJ whole genome shotgun (WGS) entry which is preliminary data.</text>
</comment>
<dbReference type="EMBL" id="LIZX01000067">
    <property type="protein sequence ID" value="KPJ67018.1"/>
    <property type="molecule type" value="Genomic_DNA"/>
</dbReference>
<protein>
    <submittedName>
        <fullName evidence="1">Uncharacterized protein</fullName>
    </submittedName>
</protein>
<reference evidence="1 2" key="1">
    <citation type="journal article" date="2015" name="Microbiome">
        <title>Genomic resolution of linkages in carbon, nitrogen, and sulfur cycling among widespread estuary sediment bacteria.</title>
        <authorList>
            <person name="Baker B.J."/>
            <person name="Lazar C.S."/>
            <person name="Teske A.P."/>
            <person name="Dick G.J."/>
        </authorList>
    </citation>
    <scope>NUCLEOTIDE SEQUENCE [LARGE SCALE GENOMIC DNA]</scope>
    <source>
        <strain evidence="1">DG_54_3</strain>
    </source>
</reference>
<name>A0A0S7XXB2_UNCSA</name>
<organism evidence="1 2">
    <name type="scientific">candidate division WOR-1 bacterium DG_54_3</name>
    <dbReference type="NCBI Taxonomy" id="1703775"/>
    <lineage>
        <taxon>Bacteria</taxon>
        <taxon>Bacillati</taxon>
        <taxon>Saganbacteria</taxon>
    </lineage>
</organism>
<evidence type="ECO:0000313" key="2">
    <source>
        <dbReference type="Proteomes" id="UP000051861"/>
    </source>
</evidence>
<dbReference type="Proteomes" id="UP000051861">
    <property type="component" value="Unassembled WGS sequence"/>
</dbReference>
<evidence type="ECO:0000313" key="1">
    <source>
        <dbReference type="EMBL" id="KPJ67018.1"/>
    </source>
</evidence>
<proteinExistence type="predicted"/>
<sequence length="837" mass="97192">MRNKKAKEKARDNFSLKSFFDNFSRIITLVALGLVLPVFSREIPRNEYILYMPITYSKIISQTEANIAFALYGDKNDPDYQDVNPVDGIDDQRFKVLKNLAIRFAPYLAQNTRHAPVDFKYFMKNIDPFPLYVDTWDISYEKPQLVESRSINFASDDSQLLSLIKEFHPDHPTPNHFWSIKKNPSSEFFKVLYFDFPGHDEKSWGGNYERLISKIQNAFTPSFVKTFVHPFISDERARSLNTSGYEFVIQYWFFYPHNDGGNNHEGDWEHINVVISPLDKVEDFLTANDVQQLLQGKGLSDRNRNESLIIKRIEYYFHYKVMVLDFSHPNVYLPKMEWQQEIKSLEKDRRGKSWICRKIRSLAYRDAKETEINTHSFGYIGGNCRGYEQILSPPGKTNRDSHGNYPFPGIYREVGPANSSEQISARIDHLTYYKNASSKKTENKNSYGRSNVIEFDHPSKIEIIPDWERVIDLVESNREIRKNWFWLVLPIRWGYPVSSSPLAGVVDHMDVGNLSVVGPAYIEAWNRVSGGSGFSVYVPHKFSSLFPLDWQSSFSNKLGLFNLVIPTLENIPPFNLVLSLFKVPFNGLNPRKPVFFPKEKIPFRFVGISVGMFKQNIPENLATLSFSPEQVNEIKERIIRIDPYYQNNNMKREYISEKMKGAMFQLNFHMGRRLISENILRYSCATVGENIYLNNRAEPFKIRSELNLWEYIGSLRYNLKTGNTQPYVKAGYGWNWYRVENVSADGRLLKEPHSPWIRRPSLTKFKNLLPNSWHFGLGIEVIPIKTLNGIDIGLKLEYLKIYSSIGLEMALSPWSEVTQGDVRVSRDNISLSLSINY</sequence>
<accession>A0A0S7XXB2</accession>
<dbReference type="AlphaFoldDB" id="A0A0S7XXB2"/>